<dbReference type="GO" id="GO:0016705">
    <property type="term" value="F:oxidoreductase activity, acting on paired donors, with incorporation or reduction of molecular oxygen"/>
    <property type="evidence" value="ECO:0007669"/>
    <property type="project" value="InterPro"/>
</dbReference>
<evidence type="ECO:0000313" key="4">
    <source>
        <dbReference type="Proteomes" id="UP000198614"/>
    </source>
</evidence>
<keyword evidence="2" id="KW-0560">Oxidoreductase</keyword>
<keyword evidence="2" id="KW-0479">Metal-binding</keyword>
<keyword evidence="2" id="KW-0349">Heme</keyword>
<protein>
    <submittedName>
        <fullName evidence="3">Cytochrome P450</fullName>
    </submittedName>
</protein>
<dbReference type="PRINTS" id="PR00359">
    <property type="entry name" value="BP450"/>
</dbReference>
<dbReference type="Pfam" id="PF00067">
    <property type="entry name" value="p450"/>
    <property type="match status" value="1"/>
</dbReference>
<dbReference type="EMBL" id="FNAX01000008">
    <property type="protein sequence ID" value="SDF45735.1"/>
    <property type="molecule type" value="Genomic_DNA"/>
</dbReference>
<dbReference type="InterPro" id="IPR001128">
    <property type="entry name" value="Cyt_P450"/>
</dbReference>
<evidence type="ECO:0000313" key="3">
    <source>
        <dbReference type="EMBL" id="SDF45735.1"/>
    </source>
</evidence>
<dbReference type="GO" id="GO:0005506">
    <property type="term" value="F:iron ion binding"/>
    <property type="evidence" value="ECO:0007669"/>
    <property type="project" value="InterPro"/>
</dbReference>
<dbReference type="Gene3D" id="1.10.630.10">
    <property type="entry name" value="Cytochrome P450"/>
    <property type="match status" value="1"/>
</dbReference>
<dbReference type="SUPFAM" id="SSF48264">
    <property type="entry name" value="Cytochrome P450"/>
    <property type="match status" value="1"/>
</dbReference>
<gene>
    <name evidence="3" type="ORF">SAMN05216260_108138</name>
</gene>
<evidence type="ECO:0000256" key="2">
    <source>
        <dbReference type="RuleBase" id="RU000461"/>
    </source>
</evidence>
<comment type="similarity">
    <text evidence="1 2">Belongs to the cytochrome P450 family.</text>
</comment>
<reference evidence="3 4" key="1">
    <citation type="submission" date="2016-10" db="EMBL/GenBank/DDBJ databases">
        <authorList>
            <person name="de Groot N.N."/>
        </authorList>
    </citation>
    <scope>NUCLEOTIDE SEQUENCE [LARGE SCALE GENOMIC DNA]</scope>
    <source>
        <strain evidence="3 4">CGMCC 4.1859</strain>
    </source>
</reference>
<dbReference type="Proteomes" id="UP000198614">
    <property type="component" value="Unassembled WGS sequence"/>
</dbReference>
<dbReference type="InterPro" id="IPR036396">
    <property type="entry name" value="Cyt_P450_sf"/>
</dbReference>
<dbReference type="PANTHER" id="PTHR46696">
    <property type="entry name" value="P450, PUTATIVE (EUROFUNG)-RELATED"/>
    <property type="match status" value="1"/>
</dbReference>
<dbReference type="PROSITE" id="PS00086">
    <property type="entry name" value="CYTOCHROME_P450"/>
    <property type="match status" value="1"/>
</dbReference>
<dbReference type="InterPro" id="IPR002397">
    <property type="entry name" value="Cyt_P450_B"/>
</dbReference>
<evidence type="ECO:0000256" key="1">
    <source>
        <dbReference type="ARBA" id="ARBA00010617"/>
    </source>
</evidence>
<dbReference type="AlphaFoldDB" id="A0A1G7L8H1"/>
<dbReference type="OrthoDB" id="3702027at2"/>
<dbReference type="GO" id="GO:0004497">
    <property type="term" value="F:monooxygenase activity"/>
    <property type="evidence" value="ECO:0007669"/>
    <property type="project" value="UniProtKB-KW"/>
</dbReference>
<name>A0A1G7L8H1_9ACTN</name>
<keyword evidence="2" id="KW-0408">Iron</keyword>
<dbReference type="GO" id="GO:0020037">
    <property type="term" value="F:heme binding"/>
    <property type="evidence" value="ECO:0007669"/>
    <property type="project" value="InterPro"/>
</dbReference>
<dbReference type="PANTHER" id="PTHR46696:SF6">
    <property type="entry name" value="P450, PUTATIVE (EUROFUNG)-RELATED"/>
    <property type="match status" value="1"/>
</dbReference>
<sequence length="422" mass="46824">MPEMTPEATRGAADQAGPAVPVFKPYTAKADFPWEELARDRSRCPVAHSEHLDAVQISSYAGVKEVMNKVAEAFTGTYSTLWPLTEPLPVDQQVFPSADPPRHTRQRKLFVKALSASRIAHMRPFSERLAERLLDGILARGTGFDLVTAYSRRISEGHIAELLGLPEELRERFMYLSTLTELSTADGKGMGYRAELDEWQAQLAGMVRERRAAGEDSDDLITRLCFAEDEGDRLSELEVASLIRAMIRAGNTTSAAALTNTVAALERHPEQKAKYLADIEGLTPSLVEEGLRYDGPALGLWRRCARETTVQGYPLTPGDRVFTVTAAANHDPEVYDRPDEFLIDRDWKELPPHLTFGWGIHHCIGVNLARLELETSLAALYRRLPGLRLEPGAEIPQVPGPVFRNWLSLPMVFDPATTGAGR</sequence>
<accession>A0A1G7L8H1</accession>
<keyword evidence="2" id="KW-0503">Monooxygenase</keyword>
<dbReference type="InterPro" id="IPR017972">
    <property type="entry name" value="Cyt_P450_CS"/>
</dbReference>
<organism evidence="3 4">
    <name type="scientific">Streptomyces griseoaurantiacus</name>
    <dbReference type="NCBI Taxonomy" id="68213"/>
    <lineage>
        <taxon>Bacteria</taxon>
        <taxon>Bacillati</taxon>
        <taxon>Actinomycetota</taxon>
        <taxon>Actinomycetes</taxon>
        <taxon>Kitasatosporales</taxon>
        <taxon>Streptomycetaceae</taxon>
        <taxon>Streptomyces</taxon>
        <taxon>Streptomyces aurantiacus group</taxon>
    </lineage>
</organism>
<proteinExistence type="inferred from homology"/>